<sequence>MVHIGSSSSATAPFFAPPSPWFDLSHSSRILTVPEAISLTRWAVGVASSRRRIGSDRGVSCTAKLTRPFFCPKKVPVSLLRRPAREVDREAVGFGVVASSWQVGISKDWREGTMERNIEAMEEKGLKKNLKGFAAVVVAVVARAPPPHARPTTRGRGNASAATLEEEEEKESREEE</sequence>
<dbReference type="Proteomes" id="UP001140949">
    <property type="component" value="Unassembled WGS sequence"/>
</dbReference>
<comment type="caution">
    <text evidence="2">The sequence shown here is derived from an EMBL/GenBank/DDBJ whole genome shotgun (WGS) entry which is preliminary data.</text>
</comment>
<evidence type="ECO:0000313" key="2">
    <source>
        <dbReference type="EMBL" id="KAJ6808852.1"/>
    </source>
</evidence>
<gene>
    <name evidence="2" type="ORF">M6B38_165935</name>
</gene>
<proteinExistence type="predicted"/>
<dbReference type="EMBL" id="JANAVB010033219">
    <property type="protein sequence ID" value="KAJ6808852.1"/>
    <property type="molecule type" value="Genomic_DNA"/>
</dbReference>
<feature type="region of interest" description="Disordered" evidence="1">
    <location>
        <begin position="144"/>
        <end position="176"/>
    </location>
</feature>
<reference evidence="2" key="1">
    <citation type="journal article" date="2023" name="GigaByte">
        <title>Genome assembly of the bearded iris, Iris pallida Lam.</title>
        <authorList>
            <person name="Bruccoleri R.E."/>
            <person name="Oakeley E.J."/>
            <person name="Faust A.M.E."/>
            <person name="Altorfer M."/>
            <person name="Dessus-Babus S."/>
            <person name="Burckhardt D."/>
            <person name="Oertli M."/>
            <person name="Naumann U."/>
            <person name="Petersen F."/>
            <person name="Wong J."/>
        </authorList>
    </citation>
    <scope>NUCLEOTIDE SEQUENCE</scope>
    <source>
        <strain evidence="2">GSM-AAB239-AS_SAM_17_03QT</strain>
    </source>
</reference>
<keyword evidence="3" id="KW-1185">Reference proteome</keyword>
<name>A0AAX6EXH1_IRIPA</name>
<evidence type="ECO:0000313" key="3">
    <source>
        <dbReference type="Proteomes" id="UP001140949"/>
    </source>
</evidence>
<reference evidence="2" key="2">
    <citation type="submission" date="2023-04" db="EMBL/GenBank/DDBJ databases">
        <authorList>
            <person name="Bruccoleri R.E."/>
            <person name="Oakeley E.J."/>
            <person name="Faust A.-M."/>
            <person name="Dessus-Babus S."/>
            <person name="Altorfer M."/>
            <person name="Burckhardt D."/>
            <person name="Oertli M."/>
            <person name="Naumann U."/>
            <person name="Petersen F."/>
            <person name="Wong J."/>
        </authorList>
    </citation>
    <scope>NUCLEOTIDE SEQUENCE</scope>
    <source>
        <strain evidence="2">GSM-AAB239-AS_SAM_17_03QT</strain>
        <tissue evidence="2">Leaf</tissue>
    </source>
</reference>
<dbReference type="AlphaFoldDB" id="A0AAX6EXH1"/>
<accession>A0AAX6EXH1</accession>
<protein>
    <submittedName>
        <fullName evidence="2">Protein MIZU-KUSSEI 1-like</fullName>
    </submittedName>
</protein>
<evidence type="ECO:0000256" key="1">
    <source>
        <dbReference type="SAM" id="MobiDB-lite"/>
    </source>
</evidence>
<organism evidence="2 3">
    <name type="scientific">Iris pallida</name>
    <name type="common">Sweet iris</name>
    <dbReference type="NCBI Taxonomy" id="29817"/>
    <lineage>
        <taxon>Eukaryota</taxon>
        <taxon>Viridiplantae</taxon>
        <taxon>Streptophyta</taxon>
        <taxon>Embryophyta</taxon>
        <taxon>Tracheophyta</taxon>
        <taxon>Spermatophyta</taxon>
        <taxon>Magnoliopsida</taxon>
        <taxon>Liliopsida</taxon>
        <taxon>Asparagales</taxon>
        <taxon>Iridaceae</taxon>
        <taxon>Iridoideae</taxon>
        <taxon>Irideae</taxon>
        <taxon>Iris</taxon>
    </lineage>
</organism>